<reference evidence="1 2" key="1">
    <citation type="submission" date="2020-05" db="EMBL/GenBank/DDBJ databases">
        <title>Complete genome sequence of Deefgea sp. D17.</title>
        <authorList>
            <person name="Bae J.-W."/>
            <person name="Han J.E."/>
        </authorList>
    </citation>
    <scope>NUCLEOTIDE SEQUENCE [LARGE SCALE GENOMIC DNA]</scope>
    <source>
        <strain evidence="1 2">D17</strain>
    </source>
</reference>
<accession>A0A6M8SNZ5</accession>
<proteinExistence type="predicted"/>
<organism evidence="1 2">
    <name type="scientific">Deefgea piscis</name>
    <dbReference type="NCBI Taxonomy" id="2739061"/>
    <lineage>
        <taxon>Bacteria</taxon>
        <taxon>Pseudomonadati</taxon>
        <taxon>Pseudomonadota</taxon>
        <taxon>Betaproteobacteria</taxon>
        <taxon>Neisseriales</taxon>
        <taxon>Chitinibacteraceae</taxon>
        <taxon>Deefgea</taxon>
    </lineage>
</organism>
<dbReference type="AlphaFoldDB" id="A0A6M8SNZ5"/>
<evidence type="ECO:0008006" key="3">
    <source>
        <dbReference type="Google" id="ProtNLM"/>
    </source>
</evidence>
<dbReference type="Proteomes" id="UP000504844">
    <property type="component" value="Chromosome"/>
</dbReference>
<protein>
    <recommendedName>
        <fullName evidence="3">DUF551 domain-containing protein</fullName>
    </recommendedName>
</protein>
<name>A0A6M8SNZ5_9NEIS</name>
<dbReference type="KEGG" id="dee:HQN60_00120"/>
<sequence length="129" mass="14332">MNAALRYADFLDRLSPSDLPIPKVNAAYGAAAELRRLHADNIELTNDLLSTQADHGNAVEALLTLMENWTATTEGGLDDETTVLMALKDHEVWPGYRIGQQWFYASGDPCAEIPTHWMDIPRHPMDTAP</sequence>
<evidence type="ECO:0000313" key="1">
    <source>
        <dbReference type="EMBL" id="QKJ65270.1"/>
    </source>
</evidence>
<gene>
    <name evidence="1" type="ORF">HQN60_00120</name>
</gene>
<keyword evidence="2" id="KW-1185">Reference proteome</keyword>
<dbReference type="RefSeq" id="WP_173531780.1">
    <property type="nucleotide sequence ID" value="NZ_CP054143.1"/>
</dbReference>
<dbReference type="EMBL" id="CP054143">
    <property type="protein sequence ID" value="QKJ65270.1"/>
    <property type="molecule type" value="Genomic_DNA"/>
</dbReference>
<evidence type="ECO:0000313" key="2">
    <source>
        <dbReference type="Proteomes" id="UP000504844"/>
    </source>
</evidence>